<gene>
    <name evidence="3" type="ORF">J1N35_030866</name>
</gene>
<evidence type="ECO:0000313" key="3">
    <source>
        <dbReference type="EMBL" id="KAH1065879.1"/>
    </source>
</evidence>
<keyword evidence="4" id="KW-1185">Reference proteome</keyword>
<proteinExistence type="predicted"/>
<reference evidence="3 4" key="1">
    <citation type="journal article" date="2021" name="Plant Biotechnol. J.">
        <title>Multi-omics assisted identification of the key and species-specific regulatory components of drought-tolerant mechanisms in Gossypium stocksii.</title>
        <authorList>
            <person name="Yu D."/>
            <person name="Ke L."/>
            <person name="Zhang D."/>
            <person name="Wu Y."/>
            <person name="Sun Y."/>
            <person name="Mei J."/>
            <person name="Sun J."/>
            <person name="Sun Y."/>
        </authorList>
    </citation>
    <scope>NUCLEOTIDE SEQUENCE [LARGE SCALE GENOMIC DNA]</scope>
    <source>
        <strain evidence="4">cv. E1</strain>
        <tissue evidence="3">Leaf</tissue>
    </source>
</reference>
<feature type="region of interest" description="Disordered" evidence="1">
    <location>
        <begin position="120"/>
        <end position="139"/>
    </location>
</feature>
<feature type="region of interest" description="Disordered" evidence="1">
    <location>
        <begin position="24"/>
        <end position="59"/>
    </location>
</feature>
<evidence type="ECO:0000256" key="2">
    <source>
        <dbReference type="SAM" id="SignalP"/>
    </source>
</evidence>
<feature type="compositionally biased region" description="Basic and acidic residues" evidence="1">
    <location>
        <begin position="49"/>
        <end position="58"/>
    </location>
</feature>
<feature type="signal peptide" evidence="2">
    <location>
        <begin position="1"/>
        <end position="20"/>
    </location>
</feature>
<evidence type="ECO:0000313" key="4">
    <source>
        <dbReference type="Proteomes" id="UP000828251"/>
    </source>
</evidence>
<accession>A0A9D3V1R4</accession>
<evidence type="ECO:0000256" key="1">
    <source>
        <dbReference type="SAM" id="MobiDB-lite"/>
    </source>
</evidence>
<feature type="compositionally biased region" description="Basic and acidic residues" evidence="1">
    <location>
        <begin position="24"/>
        <end position="40"/>
    </location>
</feature>
<sequence>MKKWVISSLLLDISLRVSLPIHSEDESARSPRDSPTERNSLESQSQQFSDDRCGKNTEADAETNQLKYLLMIFNPTWQGGDSDKHNEVFGSSDFGVRPTRTESPSAESFYDEKCPFTFQDSVPSTPLSEFGNSPSSDQL</sequence>
<keyword evidence="2" id="KW-0732">Signal</keyword>
<protein>
    <submittedName>
        <fullName evidence="3">Uncharacterized protein</fullName>
    </submittedName>
</protein>
<comment type="caution">
    <text evidence="3">The sequence shown here is derived from an EMBL/GenBank/DDBJ whole genome shotgun (WGS) entry which is preliminary data.</text>
</comment>
<name>A0A9D3V1R4_9ROSI</name>
<organism evidence="3 4">
    <name type="scientific">Gossypium stocksii</name>
    <dbReference type="NCBI Taxonomy" id="47602"/>
    <lineage>
        <taxon>Eukaryota</taxon>
        <taxon>Viridiplantae</taxon>
        <taxon>Streptophyta</taxon>
        <taxon>Embryophyta</taxon>
        <taxon>Tracheophyta</taxon>
        <taxon>Spermatophyta</taxon>
        <taxon>Magnoliopsida</taxon>
        <taxon>eudicotyledons</taxon>
        <taxon>Gunneridae</taxon>
        <taxon>Pentapetalae</taxon>
        <taxon>rosids</taxon>
        <taxon>malvids</taxon>
        <taxon>Malvales</taxon>
        <taxon>Malvaceae</taxon>
        <taxon>Malvoideae</taxon>
        <taxon>Gossypium</taxon>
    </lineage>
</organism>
<dbReference type="AlphaFoldDB" id="A0A9D3V1R4"/>
<dbReference type="OrthoDB" id="10615770at2759"/>
<feature type="chain" id="PRO_5039610809" evidence="2">
    <location>
        <begin position="21"/>
        <end position="139"/>
    </location>
</feature>
<dbReference type="Proteomes" id="UP000828251">
    <property type="component" value="Unassembled WGS sequence"/>
</dbReference>
<dbReference type="EMBL" id="JAIQCV010000009">
    <property type="protein sequence ID" value="KAH1065879.1"/>
    <property type="molecule type" value="Genomic_DNA"/>
</dbReference>
<feature type="region of interest" description="Disordered" evidence="1">
    <location>
        <begin position="81"/>
        <end position="108"/>
    </location>
</feature>